<dbReference type="CDD" id="cd00383">
    <property type="entry name" value="trans_reg_C"/>
    <property type="match status" value="1"/>
</dbReference>
<dbReference type="Gene3D" id="3.40.50.2300">
    <property type="match status" value="1"/>
</dbReference>
<keyword evidence="4 7" id="KW-0238">DNA-binding</keyword>
<keyword evidence="3" id="KW-0805">Transcription regulation</keyword>
<evidence type="ECO:0000259" key="9">
    <source>
        <dbReference type="PROSITE" id="PS51755"/>
    </source>
</evidence>
<organism evidence="10 11">
    <name type="scientific">Paenibacillus harenae</name>
    <dbReference type="NCBI Taxonomy" id="306543"/>
    <lineage>
        <taxon>Bacteria</taxon>
        <taxon>Bacillati</taxon>
        <taxon>Bacillota</taxon>
        <taxon>Bacilli</taxon>
        <taxon>Bacillales</taxon>
        <taxon>Paenibacillaceae</taxon>
        <taxon>Paenibacillus</taxon>
    </lineage>
</organism>
<name>A0ABT9U926_PAEHA</name>
<keyword evidence="2" id="KW-0902">Two-component regulatory system</keyword>
<feature type="domain" description="OmpR/PhoB-type" evidence="9">
    <location>
        <begin position="135"/>
        <end position="234"/>
    </location>
</feature>
<dbReference type="SMART" id="SM00862">
    <property type="entry name" value="Trans_reg_C"/>
    <property type="match status" value="1"/>
</dbReference>
<evidence type="ECO:0000256" key="4">
    <source>
        <dbReference type="ARBA" id="ARBA00023125"/>
    </source>
</evidence>
<dbReference type="PANTHER" id="PTHR48111:SF40">
    <property type="entry name" value="PHOSPHATE REGULON TRANSCRIPTIONAL REGULATORY PROTEIN PHOB"/>
    <property type="match status" value="1"/>
</dbReference>
<feature type="modified residue" description="4-aspartylphosphate" evidence="6">
    <location>
        <position position="55"/>
    </location>
</feature>
<dbReference type="Gene3D" id="1.10.10.10">
    <property type="entry name" value="Winged helix-like DNA-binding domain superfamily/Winged helix DNA-binding domain"/>
    <property type="match status" value="1"/>
</dbReference>
<dbReference type="SUPFAM" id="SSF46894">
    <property type="entry name" value="C-terminal effector domain of the bipartite response regulators"/>
    <property type="match status" value="1"/>
</dbReference>
<dbReference type="Gene3D" id="6.10.250.690">
    <property type="match status" value="1"/>
</dbReference>
<dbReference type="CDD" id="cd17574">
    <property type="entry name" value="REC_OmpR"/>
    <property type="match status" value="1"/>
</dbReference>
<evidence type="ECO:0000256" key="3">
    <source>
        <dbReference type="ARBA" id="ARBA00023015"/>
    </source>
</evidence>
<dbReference type="InterPro" id="IPR001867">
    <property type="entry name" value="OmpR/PhoB-type_DNA-bd"/>
</dbReference>
<dbReference type="SUPFAM" id="SSF52172">
    <property type="entry name" value="CheY-like"/>
    <property type="match status" value="1"/>
</dbReference>
<dbReference type="SMART" id="SM00448">
    <property type="entry name" value="REC"/>
    <property type="match status" value="1"/>
</dbReference>
<protein>
    <submittedName>
        <fullName evidence="10">DNA-binding response OmpR family regulator</fullName>
    </submittedName>
</protein>
<evidence type="ECO:0000256" key="1">
    <source>
        <dbReference type="ARBA" id="ARBA00022553"/>
    </source>
</evidence>
<evidence type="ECO:0000256" key="5">
    <source>
        <dbReference type="ARBA" id="ARBA00023163"/>
    </source>
</evidence>
<proteinExistence type="predicted"/>
<feature type="DNA-binding region" description="OmpR/PhoB-type" evidence="7">
    <location>
        <begin position="135"/>
        <end position="234"/>
    </location>
</feature>
<evidence type="ECO:0000313" key="10">
    <source>
        <dbReference type="EMBL" id="MDQ0116152.1"/>
    </source>
</evidence>
<sequence length="241" mass="27875">MSMDMTILIADDEREIVGLLKLFLEKEGYRIAEAYDGDQAWEHIRSNRVDLAIIDIAMPRMNGFELLKRLRTEYQLPVIVISARNGDSDKILGLGLGADDFIAKPFNPLEVVARVQAQLRRAFEFNGFINKDQTEESIAIGPLVLNHSTCLLYRRNEPISLTSLEYKLLRTLMSSPGRIFTKRQLFELVWSEPYMEDDNTIMVQISRLRDKIEDQPRQPNYIKTVRGLGYKFTAKDDWLET</sequence>
<dbReference type="InterPro" id="IPR039420">
    <property type="entry name" value="WalR-like"/>
</dbReference>
<dbReference type="GO" id="GO:0003677">
    <property type="term" value="F:DNA binding"/>
    <property type="evidence" value="ECO:0007669"/>
    <property type="project" value="UniProtKB-KW"/>
</dbReference>
<dbReference type="Pfam" id="PF00072">
    <property type="entry name" value="Response_reg"/>
    <property type="match status" value="1"/>
</dbReference>
<keyword evidence="5" id="KW-0804">Transcription</keyword>
<feature type="domain" description="Response regulatory" evidence="8">
    <location>
        <begin position="6"/>
        <end position="119"/>
    </location>
</feature>
<evidence type="ECO:0000256" key="6">
    <source>
        <dbReference type="PROSITE-ProRule" id="PRU00169"/>
    </source>
</evidence>
<comment type="caution">
    <text evidence="10">The sequence shown here is derived from an EMBL/GenBank/DDBJ whole genome shotgun (WGS) entry which is preliminary data.</text>
</comment>
<dbReference type="InterPro" id="IPR036388">
    <property type="entry name" value="WH-like_DNA-bd_sf"/>
</dbReference>
<dbReference type="InterPro" id="IPR001789">
    <property type="entry name" value="Sig_transdc_resp-reg_receiver"/>
</dbReference>
<dbReference type="PROSITE" id="PS51755">
    <property type="entry name" value="OMPR_PHOB"/>
    <property type="match status" value="1"/>
</dbReference>
<dbReference type="EMBL" id="JAUSSU010000016">
    <property type="protein sequence ID" value="MDQ0116152.1"/>
    <property type="molecule type" value="Genomic_DNA"/>
</dbReference>
<dbReference type="InterPro" id="IPR016032">
    <property type="entry name" value="Sig_transdc_resp-reg_C-effctor"/>
</dbReference>
<keyword evidence="11" id="KW-1185">Reference proteome</keyword>
<dbReference type="PANTHER" id="PTHR48111">
    <property type="entry name" value="REGULATOR OF RPOS"/>
    <property type="match status" value="1"/>
</dbReference>
<evidence type="ECO:0000256" key="2">
    <source>
        <dbReference type="ARBA" id="ARBA00023012"/>
    </source>
</evidence>
<evidence type="ECO:0000256" key="7">
    <source>
        <dbReference type="PROSITE-ProRule" id="PRU01091"/>
    </source>
</evidence>
<evidence type="ECO:0000313" key="11">
    <source>
        <dbReference type="Proteomes" id="UP001229346"/>
    </source>
</evidence>
<gene>
    <name evidence="10" type="ORF">J2T15_005628</name>
</gene>
<keyword evidence="1 6" id="KW-0597">Phosphoprotein</keyword>
<reference evidence="10 11" key="1">
    <citation type="submission" date="2023-07" db="EMBL/GenBank/DDBJ databases">
        <title>Sorghum-associated microbial communities from plants grown in Nebraska, USA.</title>
        <authorList>
            <person name="Schachtman D."/>
        </authorList>
    </citation>
    <scope>NUCLEOTIDE SEQUENCE [LARGE SCALE GENOMIC DNA]</scope>
    <source>
        <strain evidence="10 11">CC482</strain>
    </source>
</reference>
<dbReference type="Pfam" id="PF00486">
    <property type="entry name" value="Trans_reg_C"/>
    <property type="match status" value="1"/>
</dbReference>
<accession>A0ABT9U926</accession>
<evidence type="ECO:0000259" key="8">
    <source>
        <dbReference type="PROSITE" id="PS50110"/>
    </source>
</evidence>
<dbReference type="Proteomes" id="UP001229346">
    <property type="component" value="Unassembled WGS sequence"/>
</dbReference>
<dbReference type="PROSITE" id="PS50110">
    <property type="entry name" value="RESPONSE_REGULATORY"/>
    <property type="match status" value="1"/>
</dbReference>
<dbReference type="InterPro" id="IPR011006">
    <property type="entry name" value="CheY-like_superfamily"/>
</dbReference>